<dbReference type="SUPFAM" id="SSF51182">
    <property type="entry name" value="RmlC-like cupins"/>
    <property type="match status" value="1"/>
</dbReference>
<sequence>MAEPNEQAPAQPSTTPRPAGKKIVKEAAKAVKKLPAPPINWQVAVLILMTALAFSSYVKERMAVSKIVRTSSYGVEDLLVKAVTKGNPNTIQIITRSKDENGVKIRDYFEYREIIPDGSAGTLPPHAHLDQEETVTVESGTLAYMIDGEMQNATAGSTFTVPAGKAHVWWPETDTATVRVRVEPAHFFGETMYETLAGFTRDHGSAKETPMLQICLWSAACNLELSFLPWHIKLLARQVFPHVGLAMGYQPSYPEYCTICPPKGAKAAPAPAPAAEAAPAEEQIAGGGADTASS</sequence>
<dbReference type="InterPro" id="IPR014710">
    <property type="entry name" value="RmlC-like_jellyroll"/>
</dbReference>
<reference evidence="4" key="1">
    <citation type="submission" date="2021-01" db="EMBL/GenBank/DDBJ databases">
        <authorList>
            <person name="Corre E."/>
            <person name="Pelletier E."/>
            <person name="Niang G."/>
            <person name="Scheremetjew M."/>
            <person name="Finn R."/>
            <person name="Kale V."/>
            <person name="Holt S."/>
            <person name="Cochrane G."/>
            <person name="Meng A."/>
            <person name="Brown T."/>
            <person name="Cohen L."/>
        </authorList>
    </citation>
    <scope>NUCLEOTIDE SEQUENCE</scope>
    <source>
        <strain evidence="4">SAG 11-49</strain>
    </source>
</reference>
<evidence type="ECO:0000259" key="3">
    <source>
        <dbReference type="Pfam" id="PF07883"/>
    </source>
</evidence>
<dbReference type="Gene3D" id="2.60.120.10">
    <property type="entry name" value="Jelly Rolls"/>
    <property type="match status" value="1"/>
</dbReference>
<dbReference type="Pfam" id="PF07883">
    <property type="entry name" value="Cupin_2"/>
    <property type="match status" value="1"/>
</dbReference>
<dbReference type="EMBL" id="HBFB01014417">
    <property type="protein sequence ID" value="CAD8677747.1"/>
    <property type="molecule type" value="Transcribed_RNA"/>
</dbReference>
<name>A0A7S0RHB9_9CHLO</name>
<keyword evidence="2" id="KW-1133">Transmembrane helix</keyword>
<dbReference type="InterPro" id="IPR011051">
    <property type="entry name" value="RmlC_Cupin_sf"/>
</dbReference>
<proteinExistence type="predicted"/>
<feature type="compositionally biased region" description="Low complexity" evidence="1">
    <location>
        <begin position="264"/>
        <end position="284"/>
    </location>
</feature>
<feature type="region of interest" description="Disordered" evidence="1">
    <location>
        <begin position="264"/>
        <end position="294"/>
    </location>
</feature>
<feature type="compositionally biased region" description="Gly residues" evidence="1">
    <location>
        <begin position="285"/>
        <end position="294"/>
    </location>
</feature>
<evidence type="ECO:0000256" key="2">
    <source>
        <dbReference type="SAM" id="Phobius"/>
    </source>
</evidence>
<protein>
    <recommendedName>
        <fullName evidence="3">Cupin type-2 domain-containing protein</fullName>
    </recommendedName>
</protein>
<feature type="domain" description="Cupin type-2" evidence="3">
    <location>
        <begin position="122"/>
        <end position="177"/>
    </location>
</feature>
<keyword evidence="2" id="KW-0812">Transmembrane</keyword>
<organism evidence="4">
    <name type="scientific">Chlamydomonas leiostraca</name>
    <dbReference type="NCBI Taxonomy" id="1034604"/>
    <lineage>
        <taxon>Eukaryota</taxon>
        <taxon>Viridiplantae</taxon>
        <taxon>Chlorophyta</taxon>
        <taxon>core chlorophytes</taxon>
        <taxon>Chlorophyceae</taxon>
        <taxon>CS clade</taxon>
        <taxon>Chlamydomonadales</taxon>
        <taxon>Chlamydomonadaceae</taxon>
        <taxon>Chlamydomonas</taxon>
    </lineage>
</organism>
<feature type="region of interest" description="Disordered" evidence="1">
    <location>
        <begin position="1"/>
        <end position="21"/>
    </location>
</feature>
<evidence type="ECO:0000256" key="1">
    <source>
        <dbReference type="SAM" id="MobiDB-lite"/>
    </source>
</evidence>
<feature type="transmembrane region" description="Helical" evidence="2">
    <location>
        <begin position="39"/>
        <end position="58"/>
    </location>
</feature>
<keyword evidence="2" id="KW-0472">Membrane</keyword>
<gene>
    <name evidence="4" type="ORF">CLEI1391_LOCUS8154</name>
</gene>
<dbReference type="InterPro" id="IPR013096">
    <property type="entry name" value="Cupin_2"/>
</dbReference>
<accession>A0A7S0RHB9</accession>
<dbReference type="AlphaFoldDB" id="A0A7S0RHB9"/>
<evidence type="ECO:0000313" key="4">
    <source>
        <dbReference type="EMBL" id="CAD8677747.1"/>
    </source>
</evidence>